<proteinExistence type="inferred from homology"/>
<dbReference type="SMART" id="SM00382">
    <property type="entry name" value="AAA"/>
    <property type="match status" value="1"/>
</dbReference>
<organism evidence="6 7">
    <name type="scientific">Cylindrotheca closterium</name>
    <dbReference type="NCBI Taxonomy" id="2856"/>
    <lineage>
        <taxon>Eukaryota</taxon>
        <taxon>Sar</taxon>
        <taxon>Stramenopiles</taxon>
        <taxon>Ochrophyta</taxon>
        <taxon>Bacillariophyta</taxon>
        <taxon>Bacillariophyceae</taxon>
        <taxon>Bacillariophycidae</taxon>
        <taxon>Bacillariales</taxon>
        <taxon>Bacillariaceae</taxon>
        <taxon>Cylindrotheca</taxon>
    </lineage>
</organism>
<feature type="compositionally biased region" description="Polar residues" evidence="4">
    <location>
        <begin position="59"/>
        <end position="69"/>
    </location>
</feature>
<dbReference type="InterPro" id="IPR050304">
    <property type="entry name" value="MT-severing_AAA_ATPase"/>
</dbReference>
<evidence type="ECO:0000256" key="4">
    <source>
        <dbReference type="SAM" id="MobiDB-lite"/>
    </source>
</evidence>
<feature type="compositionally biased region" description="Low complexity" evidence="4">
    <location>
        <begin position="89"/>
        <end position="107"/>
    </location>
</feature>
<dbReference type="InterPro" id="IPR003960">
    <property type="entry name" value="ATPase_AAA_CS"/>
</dbReference>
<comment type="caution">
    <text evidence="6">The sequence shown here is derived from an EMBL/GenBank/DDBJ whole genome shotgun (WGS) entry which is preliminary data.</text>
</comment>
<dbReference type="PANTHER" id="PTHR23074:SF83">
    <property type="entry name" value="VACUOLAR PROTEIN SORTING-ASSOCIATED PROTEIN 4A"/>
    <property type="match status" value="1"/>
</dbReference>
<dbReference type="Proteomes" id="UP001295423">
    <property type="component" value="Unassembled WGS sequence"/>
</dbReference>
<evidence type="ECO:0000256" key="1">
    <source>
        <dbReference type="ARBA" id="ARBA00022741"/>
    </source>
</evidence>
<dbReference type="InterPro" id="IPR003593">
    <property type="entry name" value="AAA+_ATPase"/>
</dbReference>
<keyword evidence="7" id="KW-1185">Reference proteome</keyword>
<feature type="region of interest" description="Disordered" evidence="4">
    <location>
        <begin position="59"/>
        <end position="108"/>
    </location>
</feature>
<dbReference type="Pfam" id="PF00004">
    <property type="entry name" value="AAA"/>
    <property type="match status" value="1"/>
</dbReference>
<keyword evidence="2 3" id="KW-0067">ATP-binding</keyword>
<dbReference type="Gene3D" id="3.40.50.300">
    <property type="entry name" value="P-loop containing nucleotide triphosphate hydrolases"/>
    <property type="match status" value="1"/>
</dbReference>
<dbReference type="AlphaFoldDB" id="A0AAD2G8N6"/>
<feature type="compositionally biased region" description="Low complexity" evidence="4">
    <location>
        <begin position="262"/>
        <end position="286"/>
    </location>
</feature>
<evidence type="ECO:0000259" key="5">
    <source>
        <dbReference type="SMART" id="SM00382"/>
    </source>
</evidence>
<dbReference type="Gene3D" id="1.10.8.60">
    <property type="match status" value="1"/>
</dbReference>
<reference evidence="6" key="1">
    <citation type="submission" date="2023-08" db="EMBL/GenBank/DDBJ databases">
        <authorList>
            <person name="Audoor S."/>
            <person name="Bilcke G."/>
        </authorList>
    </citation>
    <scope>NUCLEOTIDE SEQUENCE</scope>
</reference>
<evidence type="ECO:0000313" key="6">
    <source>
        <dbReference type="EMBL" id="CAJ1963831.1"/>
    </source>
</evidence>
<dbReference type="EMBL" id="CAKOGP040002158">
    <property type="protein sequence ID" value="CAJ1963831.1"/>
    <property type="molecule type" value="Genomic_DNA"/>
</dbReference>
<feature type="region of interest" description="Disordered" evidence="4">
    <location>
        <begin position="1"/>
        <end position="45"/>
    </location>
</feature>
<evidence type="ECO:0000256" key="2">
    <source>
        <dbReference type="ARBA" id="ARBA00022840"/>
    </source>
</evidence>
<accession>A0AAD2G8N6</accession>
<sequence length="609" mass="65915">MNIFGRKKSSESIAADSAIQTTTTTDPNTLAKTTGTTNSPTNVNRYQSDIDRANAMRQTHFGTNGYTPPSSGNHNANSSSHNRQTGYVPPSGGNSTSNNNNNNGSNPILQDKVHLALGQLEEAERLQASGKLDSALRLSEEALGTLIGYLRQANQYQNSGISKDVLRSTVEMALSNAEAMKATIAQHQSKPAPPTQIQKPKKSKSKTSSYVPPSSSAPSSQPMKPTRKDSKSKMALGIEKLSLSMSKSQDSQEKKKVKQKTSYDSSDSARSSPANHALHASASSSPPQRPPARSPTSIRINHDDPLVKMVKNDLYVDASQLQNVSWNDIAGLAQAKQSLQEAAILPLIRPDLFTGLRKPQNILLYGPPGTGKTMLVKAVAKESSSILFVCSASSLTSKWHGEGEKLLKTLFQVARAAAPSILFVDEVDALLSARKSEGEHEASRRFKTEFMTQVDGIASSGGGDGGDGNNEAHLLLIACTNCPWDLDAAVLRRFPRRILIDLPDVDTRKALVKHLLQKAGKHSLTRNEIKMLVKRLKGYSGSDISSIASEASFGPLRSLGNLQAIQLANANTIRPISYQDFELALDQSTKSTSQELLDKYDKWKRDQSA</sequence>
<feature type="region of interest" description="Disordered" evidence="4">
    <location>
        <begin position="183"/>
        <end position="301"/>
    </location>
</feature>
<feature type="domain" description="AAA+ ATPase" evidence="5">
    <location>
        <begin position="358"/>
        <end position="504"/>
    </location>
</feature>
<feature type="compositionally biased region" description="Polar residues" evidence="4">
    <location>
        <begin position="18"/>
        <end position="45"/>
    </location>
</feature>
<protein>
    <recommendedName>
        <fullName evidence="5">AAA+ ATPase domain-containing protein</fullName>
    </recommendedName>
</protein>
<dbReference type="InterPro" id="IPR027417">
    <property type="entry name" value="P-loop_NTPase"/>
</dbReference>
<dbReference type="PANTHER" id="PTHR23074">
    <property type="entry name" value="AAA DOMAIN-CONTAINING"/>
    <property type="match status" value="1"/>
</dbReference>
<dbReference type="GO" id="GO:0005524">
    <property type="term" value="F:ATP binding"/>
    <property type="evidence" value="ECO:0007669"/>
    <property type="project" value="UniProtKB-KW"/>
</dbReference>
<gene>
    <name evidence="6" type="ORF">CYCCA115_LOCUS20348</name>
</gene>
<comment type="similarity">
    <text evidence="3">Belongs to the AAA ATPase family.</text>
</comment>
<keyword evidence="1 3" id="KW-0547">Nucleotide-binding</keyword>
<dbReference type="FunFam" id="1.10.8.60:FF:000022">
    <property type="entry name" value="Fidgetin like 1"/>
    <property type="match status" value="1"/>
</dbReference>
<evidence type="ECO:0000313" key="7">
    <source>
        <dbReference type="Proteomes" id="UP001295423"/>
    </source>
</evidence>
<dbReference type="PROSITE" id="PS00674">
    <property type="entry name" value="AAA"/>
    <property type="match status" value="1"/>
</dbReference>
<dbReference type="InterPro" id="IPR003959">
    <property type="entry name" value="ATPase_AAA_core"/>
</dbReference>
<dbReference type="GO" id="GO:0016887">
    <property type="term" value="F:ATP hydrolysis activity"/>
    <property type="evidence" value="ECO:0007669"/>
    <property type="project" value="InterPro"/>
</dbReference>
<dbReference type="SUPFAM" id="SSF52540">
    <property type="entry name" value="P-loop containing nucleoside triphosphate hydrolases"/>
    <property type="match status" value="1"/>
</dbReference>
<feature type="compositionally biased region" description="Low complexity" evidence="4">
    <location>
        <begin position="206"/>
        <end position="224"/>
    </location>
</feature>
<evidence type="ECO:0000256" key="3">
    <source>
        <dbReference type="RuleBase" id="RU003651"/>
    </source>
</evidence>
<feature type="compositionally biased region" description="Low complexity" evidence="4">
    <location>
        <begin position="70"/>
        <end position="82"/>
    </location>
</feature>
<name>A0AAD2G8N6_9STRA</name>